<dbReference type="NCBIfam" id="NF006914">
    <property type="entry name" value="PRK09404.1"/>
    <property type="match status" value="1"/>
</dbReference>
<dbReference type="FunFam" id="1.10.287.1150:FF:000002">
    <property type="entry name" value="2-oxoglutarate dehydrogenase E1 component"/>
    <property type="match status" value="1"/>
</dbReference>
<dbReference type="CDD" id="cd02016">
    <property type="entry name" value="TPP_E1_OGDC_like"/>
    <property type="match status" value="1"/>
</dbReference>
<evidence type="ECO:0000256" key="10">
    <source>
        <dbReference type="ARBA" id="ARBA00023002"/>
    </source>
</evidence>
<dbReference type="InterPro" id="IPR032106">
    <property type="entry name" value="2-oxogl_dehyd_N"/>
</dbReference>
<keyword evidence="10" id="KW-0560">Oxidoreductase</keyword>
<dbReference type="Pfam" id="PF00676">
    <property type="entry name" value="E1_dh"/>
    <property type="match status" value="1"/>
</dbReference>
<comment type="catalytic activity">
    <reaction evidence="16">
        <text>N(6)-[(R)-lipoyl]-L-lysyl-[protein] + 2-oxoglutarate + H(+) = N(6)-[(R)-S(8)-succinyldihydrolipoyl]-L-lysyl-[protein] + CO2</text>
        <dbReference type="Rhea" id="RHEA:12188"/>
        <dbReference type="Rhea" id="RHEA-COMP:10474"/>
        <dbReference type="Rhea" id="RHEA-COMP:20092"/>
        <dbReference type="ChEBI" id="CHEBI:15378"/>
        <dbReference type="ChEBI" id="CHEBI:16526"/>
        <dbReference type="ChEBI" id="CHEBI:16810"/>
        <dbReference type="ChEBI" id="CHEBI:83099"/>
        <dbReference type="ChEBI" id="CHEBI:83120"/>
        <dbReference type="EC" id="1.2.4.2"/>
    </reaction>
</comment>
<dbReference type="Proteomes" id="UP001212411">
    <property type="component" value="Chromosome 1"/>
</dbReference>
<evidence type="ECO:0000256" key="13">
    <source>
        <dbReference type="ARBA" id="ARBA00037426"/>
    </source>
</evidence>
<dbReference type="Gene3D" id="1.10.287.1150">
    <property type="entry name" value="TPP helical domain"/>
    <property type="match status" value="1"/>
</dbReference>
<dbReference type="InterPro" id="IPR005475">
    <property type="entry name" value="Transketolase-like_Pyr-bd"/>
</dbReference>
<dbReference type="FunFam" id="3.40.50.12470:FF:000003">
    <property type="entry name" value="2-oxoglutarate dehydrogenase E1 component"/>
    <property type="match status" value="1"/>
</dbReference>
<evidence type="ECO:0000256" key="7">
    <source>
        <dbReference type="ARBA" id="ARBA00022723"/>
    </source>
</evidence>
<comment type="subcellular location">
    <subcellularLocation>
        <location evidence="3">Mitochondrion matrix</location>
    </subcellularLocation>
</comment>
<dbReference type="PIRSF" id="PIRSF000157">
    <property type="entry name" value="Oxoglu_dh_E1"/>
    <property type="match status" value="1"/>
</dbReference>
<dbReference type="GO" id="GO:0045252">
    <property type="term" value="C:oxoglutarate dehydrogenase complex"/>
    <property type="evidence" value="ECO:0007669"/>
    <property type="project" value="TreeGrafter"/>
</dbReference>
<dbReference type="Gene3D" id="3.40.50.11610">
    <property type="entry name" value="Multifunctional 2-oxoglutarate metabolism enzyme, C-terminal domain"/>
    <property type="match status" value="1"/>
</dbReference>
<dbReference type="InterPro" id="IPR042179">
    <property type="entry name" value="KGD_C_sf"/>
</dbReference>
<evidence type="ECO:0000313" key="19">
    <source>
        <dbReference type="Proteomes" id="UP001212411"/>
    </source>
</evidence>
<dbReference type="GO" id="GO:0030976">
    <property type="term" value="F:thiamine pyrophosphate binding"/>
    <property type="evidence" value="ECO:0007669"/>
    <property type="project" value="InterPro"/>
</dbReference>
<dbReference type="Pfam" id="PF16078">
    <property type="entry name" value="2-oxogl_dehyd_N"/>
    <property type="match status" value="1"/>
</dbReference>
<dbReference type="EMBL" id="CP115611">
    <property type="protein sequence ID" value="WBW70534.1"/>
    <property type="molecule type" value="Genomic_DNA"/>
</dbReference>
<evidence type="ECO:0000256" key="16">
    <source>
        <dbReference type="ARBA" id="ARBA00051911"/>
    </source>
</evidence>
<evidence type="ECO:0000256" key="8">
    <source>
        <dbReference type="ARBA" id="ARBA00022842"/>
    </source>
</evidence>
<keyword evidence="7" id="KW-0479">Metal-binding</keyword>
<dbReference type="SMART" id="SM00861">
    <property type="entry name" value="Transket_pyr"/>
    <property type="match status" value="1"/>
</dbReference>
<comment type="cofactor">
    <cofactor evidence="1">
        <name>Mg(2+)</name>
        <dbReference type="ChEBI" id="CHEBI:18420"/>
    </cofactor>
</comment>
<evidence type="ECO:0000256" key="1">
    <source>
        <dbReference type="ARBA" id="ARBA00001946"/>
    </source>
</evidence>
<dbReference type="FunFam" id="3.40.50.970:FF:000002">
    <property type="entry name" value="2-oxoglutarate dehydrogenase, E1 component"/>
    <property type="match status" value="1"/>
</dbReference>
<evidence type="ECO:0000256" key="9">
    <source>
        <dbReference type="ARBA" id="ARBA00022946"/>
    </source>
</evidence>
<evidence type="ECO:0000256" key="5">
    <source>
        <dbReference type="ARBA" id="ARBA00012280"/>
    </source>
</evidence>
<dbReference type="InterPro" id="IPR011603">
    <property type="entry name" value="2oxoglutarate_DH_E1"/>
</dbReference>
<comment type="cofactor">
    <cofactor evidence="2">
        <name>thiamine diphosphate</name>
        <dbReference type="ChEBI" id="CHEBI:58937"/>
    </cofactor>
</comment>
<evidence type="ECO:0000256" key="2">
    <source>
        <dbReference type="ARBA" id="ARBA00001964"/>
    </source>
</evidence>
<evidence type="ECO:0000256" key="12">
    <source>
        <dbReference type="ARBA" id="ARBA00023128"/>
    </source>
</evidence>
<dbReference type="Gene3D" id="3.40.50.970">
    <property type="match status" value="1"/>
</dbReference>
<dbReference type="InterPro" id="IPR001017">
    <property type="entry name" value="DH_E1"/>
</dbReference>
<gene>
    <name evidence="18" type="primary">kgd1</name>
    <name evidence="18" type="ORF">SOMG_01511</name>
</gene>
<dbReference type="InterPro" id="IPR031717">
    <property type="entry name" value="ODO-1/KGD_C"/>
</dbReference>
<comment type="similarity">
    <text evidence="4">Belongs to the alpha-ketoglutarate dehydrogenase family.</text>
</comment>
<dbReference type="RefSeq" id="XP_056034777.1">
    <property type="nucleotide sequence ID" value="XM_056180304.1"/>
</dbReference>
<reference evidence="18 19" key="1">
    <citation type="journal article" date="2023" name="G3 (Bethesda)">
        <title>A high-quality reference genome for the fission yeast Schizosaccharomyces osmophilus.</title>
        <authorList>
            <person name="Jia G.S."/>
            <person name="Zhang W.C."/>
            <person name="Liang Y."/>
            <person name="Liu X.H."/>
            <person name="Rhind N."/>
            <person name="Pidoux A."/>
            <person name="Brysch-Herzberg M."/>
            <person name="Du L.L."/>
        </authorList>
    </citation>
    <scope>NUCLEOTIDE SEQUENCE [LARGE SCALE GENOMIC DNA]</scope>
    <source>
        <strain evidence="18 19">CBS 15793</strain>
    </source>
</reference>
<evidence type="ECO:0000256" key="14">
    <source>
        <dbReference type="ARBA" id="ARBA00040267"/>
    </source>
</evidence>
<dbReference type="SUPFAM" id="SSF52518">
    <property type="entry name" value="Thiamin diphosphate-binding fold (THDP-binding)"/>
    <property type="match status" value="2"/>
</dbReference>
<evidence type="ECO:0000256" key="11">
    <source>
        <dbReference type="ARBA" id="ARBA00023052"/>
    </source>
</evidence>
<dbReference type="Pfam" id="PF02779">
    <property type="entry name" value="Transket_pyr"/>
    <property type="match status" value="1"/>
</dbReference>
<dbReference type="Gene3D" id="3.40.50.12470">
    <property type="match status" value="1"/>
</dbReference>
<dbReference type="PANTHER" id="PTHR23152:SF4">
    <property type="entry name" value="2-OXOADIPATE DEHYDROGENASE COMPLEX COMPONENT E1"/>
    <property type="match status" value="1"/>
</dbReference>
<name>A0AAF0AU72_9SCHI</name>
<dbReference type="NCBIfam" id="TIGR00239">
    <property type="entry name" value="2oxo_dh_E1"/>
    <property type="match status" value="1"/>
</dbReference>
<dbReference type="NCBIfam" id="NF008907">
    <property type="entry name" value="PRK12270.1"/>
    <property type="match status" value="1"/>
</dbReference>
<keyword evidence="6" id="KW-0816">Tricarboxylic acid cycle</keyword>
<proteinExistence type="inferred from homology"/>
<keyword evidence="9" id="KW-0809">Transit peptide</keyword>
<evidence type="ECO:0000256" key="6">
    <source>
        <dbReference type="ARBA" id="ARBA00022532"/>
    </source>
</evidence>
<organism evidence="18 19">
    <name type="scientific">Schizosaccharomyces osmophilus</name>
    <dbReference type="NCBI Taxonomy" id="2545709"/>
    <lineage>
        <taxon>Eukaryota</taxon>
        <taxon>Fungi</taxon>
        <taxon>Dikarya</taxon>
        <taxon>Ascomycota</taxon>
        <taxon>Taphrinomycotina</taxon>
        <taxon>Schizosaccharomycetes</taxon>
        <taxon>Schizosaccharomycetales</taxon>
        <taxon>Schizosaccharomycetaceae</taxon>
        <taxon>Schizosaccharomyces</taxon>
    </lineage>
</organism>
<dbReference type="AlphaFoldDB" id="A0AAF0AU72"/>
<keyword evidence="8" id="KW-0460">Magnesium</keyword>
<dbReference type="KEGG" id="som:SOMG_01511"/>
<keyword evidence="11" id="KW-0786">Thiamine pyrophosphate</keyword>
<dbReference type="GO" id="GO:0046872">
    <property type="term" value="F:metal ion binding"/>
    <property type="evidence" value="ECO:0007669"/>
    <property type="project" value="UniProtKB-KW"/>
</dbReference>
<evidence type="ECO:0000313" key="18">
    <source>
        <dbReference type="EMBL" id="WBW70534.1"/>
    </source>
</evidence>
<dbReference type="GO" id="GO:0004591">
    <property type="term" value="F:oxoglutarate dehydrogenase (succinyl-transferring) activity"/>
    <property type="evidence" value="ECO:0007669"/>
    <property type="project" value="UniProtKB-EC"/>
</dbReference>
<feature type="domain" description="Transketolase-like pyrimidine-binding" evidence="17">
    <location>
        <begin position="634"/>
        <end position="844"/>
    </location>
</feature>
<dbReference type="PANTHER" id="PTHR23152">
    <property type="entry name" value="2-OXOGLUTARATE DEHYDROGENASE"/>
    <property type="match status" value="1"/>
</dbReference>
<evidence type="ECO:0000259" key="17">
    <source>
        <dbReference type="SMART" id="SM00861"/>
    </source>
</evidence>
<keyword evidence="12" id="KW-0496">Mitochondrion</keyword>
<dbReference type="GO" id="GO:0005759">
    <property type="term" value="C:mitochondrial matrix"/>
    <property type="evidence" value="ECO:0007669"/>
    <property type="project" value="UniProtKB-SubCell"/>
</dbReference>
<evidence type="ECO:0000256" key="4">
    <source>
        <dbReference type="ARBA" id="ARBA00006936"/>
    </source>
</evidence>
<evidence type="ECO:0000256" key="3">
    <source>
        <dbReference type="ARBA" id="ARBA00004305"/>
    </source>
</evidence>
<accession>A0AAF0AU72</accession>
<keyword evidence="19" id="KW-1185">Reference proteome</keyword>
<dbReference type="FunFam" id="3.40.50.11610:FF:000009">
    <property type="entry name" value="2-oxoglutarate dehydrogenase E1 component"/>
    <property type="match status" value="1"/>
</dbReference>
<dbReference type="Pfam" id="PF16870">
    <property type="entry name" value="OxoGdeHyase_C"/>
    <property type="match status" value="1"/>
</dbReference>
<comment type="function">
    <text evidence="13">The 2-oxoglutarate dehydrogenase complex catalyzes the overall conversion of 2-oxoglutarate to succinyl-CoA and CO(2). It contains multiple copies of three enzymatic components: 2-oxoglutarate dehydrogenase (E1), dihydrolipoamide succinyltransferase (E2) and lipoamide dehydrogenase (E3).</text>
</comment>
<protein>
    <recommendedName>
        <fullName evidence="14">2-oxoglutarate dehydrogenase, mitochondrial</fullName>
        <ecNumber evidence="5">1.2.4.2</ecNumber>
    </recommendedName>
    <alternativeName>
        <fullName evidence="15">2-oxoglutarate dehydrogenase complex component E1</fullName>
    </alternativeName>
</protein>
<evidence type="ECO:0000256" key="15">
    <source>
        <dbReference type="ARBA" id="ARBA00042984"/>
    </source>
</evidence>
<dbReference type="GO" id="GO:0006099">
    <property type="term" value="P:tricarboxylic acid cycle"/>
    <property type="evidence" value="ECO:0007669"/>
    <property type="project" value="UniProtKB-KW"/>
</dbReference>
<dbReference type="EC" id="1.2.4.2" evidence="5"/>
<dbReference type="GeneID" id="80874993"/>
<dbReference type="InterPro" id="IPR029061">
    <property type="entry name" value="THDP-binding"/>
</dbReference>
<sequence>MLRLSKAVRYSRASQNLRLSNIGSLRPFASQAPTDTFLTGSAADYVDEMYEAWKKDPNSVHVSWQAYFKNVKSGKSNPSNAFQPAPLLDYLGDYNDVDSALANNKTIGDVDVSVYMKVQLLVRAYQTRGHHVSRIDPLGINVNTRRPSELTLDHYGFTEADLDREIRLGPGILPNFRDAGYETMKLRGIVEACERIYCGSFAVEYTHISSRTRSNWIQAHVETPTPFKYDHNEKMMIYDRLNWAHSFERFLSTKFPNDKRFGLEGCESMVPGMKALIDRSVEHGVSNVVIGMAHRGRLNVLHNVVRKPAQAIFSEFRGTQDPEDEGSGDVKYHLGMNYQRPTPSGKRVTLSLVANPSHLEAEDPVVLGKVRAIQHYTSDEASHDQSMGVLLHGDAAFAAQGIVYETLGLHSLPGYSVGGTIHIVINNQIGFTTDPRFARSTPYCTDIAKTMEAPIFHVNGDDVEATTFICQLAAEWRKTFKTDVVIDIVCYRRHGHNETDQPSFTQPRMYQTIAEHEPTFEKYTEKLLTEKSISPEEVDAQKKRIWGILESSFESSKDYKQDQSEWLSNPWVGFASHKDLQNKILPSYPTGVDISTLQKLGKSLYEMPEGFEAHRNLKRILNNRMKAVTTGKQIDMPTAETLAFATLLEEGHHVRVSGQDVERGTFSQRHSVLHDQKSENVYIPLNHLSDGQASFVIRNSSLSEYGVLGFEYGYSLSSPNALVVWEAQFGDFANNAQCIIDQFIAAGELKWLQRSGIVLSLPHGYDGQGPEHSSARMERYLQLCNEDPRKFPSEDKLQRQHQDSNIQCIYVTKPSQYFHALRRNIHRQFRKPLIVFFSKSLLRHPVARSDIEEFGENRAFKLILEEEEHGTKIQAPEKIDRLVLCTGQVWVALSKARDDNKIDNVAFTRIEQLHPFGWKQVAENISKYPNLKEIVWCQEEPLNAGAWTYMEPRIYSILDHLGRKLPVRYAGRAPSASVATGNKQQHILETEQFLNEALF</sequence>